<dbReference type="AlphaFoldDB" id="A0A0S4QJ24"/>
<keyword evidence="2" id="KW-1185">Reference proteome</keyword>
<protein>
    <submittedName>
        <fullName evidence="1">Uncharacterized protein</fullName>
    </submittedName>
</protein>
<reference evidence="2" key="1">
    <citation type="submission" date="2015-11" db="EMBL/GenBank/DDBJ databases">
        <authorList>
            <person name="Varghese N."/>
        </authorList>
    </citation>
    <scope>NUCLEOTIDE SEQUENCE [LARGE SCALE GENOMIC DNA]</scope>
    <source>
        <strain evidence="2">DSM 45899</strain>
    </source>
</reference>
<sequence length="38" mass="4017">MAGARTRCLARGLSPNPLEPVGVAGTSLWQKDHAVVEQ</sequence>
<organism evidence="1 2">
    <name type="scientific">Parafrankia irregularis</name>
    <dbReference type="NCBI Taxonomy" id="795642"/>
    <lineage>
        <taxon>Bacteria</taxon>
        <taxon>Bacillati</taxon>
        <taxon>Actinomycetota</taxon>
        <taxon>Actinomycetes</taxon>
        <taxon>Frankiales</taxon>
        <taxon>Frankiaceae</taxon>
        <taxon>Parafrankia</taxon>
    </lineage>
</organism>
<dbReference type="Proteomes" id="UP000198802">
    <property type="component" value="Unassembled WGS sequence"/>
</dbReference>
<dbReference type="EMBL" id="FAOZ01000005">
    <property type="protein sequence ID" value="CUU55537.1"/>
    <property type="molecule type" value="Genomic_DNA"/>
</dbReference>
<accession>A0A0S4QJ24</accession>
<evidence type="ECO:0000313" key="1">
    <source>
        <dbReference type="EMBL" id="CUU55537.1"/>
    </source>
</evidence>
<gene>
    <name evidence="1" type="ORF">Ga0074812_105189</name>
</gene>
<evidence type="ECO:0000313" key="2">
    <source>
        <dbReference type="Proteomes" id="UP000198802"/>
    </source>
</evidence>
<name>A0A0S4QJ24_9ACTN</name>
<proteinExistence type="predicted"/>